<dbReference type="KEGG" id="fvr:FVEG_17610"/>
<dbReference type="GeneID" id="30074486"/>
<reference evidence="2 3" key="1">
    <citation type="journal article" date="2010" name="Nature">
        <title>Comparative genomics reveals mobile pathogenicity chromosomes in Fusarium.</title>
        <authorList>
            <person name="Ma L.J."/>
            <person name="van der Does H.C."/>
            <person name="Borkovich K.A."/>
            <person name="Coleman J.J."/>
            <person name="Daboussi M.J."/>
            <person name="Di Pietro A."/>
            <person name="Dufresne M."/>
            <person name="Freitag M."/>
            <person name="Grabherr M."/>
            <person name="Henrissat B."/>
            <person name="Houterman P.M."/>
            <person name="Kang S."/>
            <person name="Shim W.B."/>
            <person name="Woloshuk C."/>
            <person name="Xie X."/>
            <person name="Xu J.R."/>
            <person name="Antoniw J."/>
            <person name="Baker S.E."/>
            <person name="Bluhm B.H."/>
            <person name="Breakspear A."/>
            <person name="Brown D.W."/>
            <person name="Butchko R.A."/>
            <person name="Chapman S."/>
            <person name="Coulson R."/>
            <person name="Coutinho P.M."/>
            <person name="Danchin E.G."/>
            <person name="Diener A."/>
            <person name="Gale L.R."/>
            <person name="Gardiner D.M."/>
            <person name="Goff S."/>
            <person name="Hammond-Kosack K.E."/>
            <person name="Hilburn K."/>
            <person name="Hua-Van A."/>
            <person name="Jonkers W."/>
            <person name="Kazan K."/>
            <person name="Kodira C.D."/>
            <person name="Koehrsen M."/>
            <person name="Kumar L."/>
            <person name="Lee Y.H."/>
            <person name="Li L."/>
            <person name="Manners J.M."/>
            <person name="Miranda-Saavedra D."/>
            <person name="Mukherjee M."/>
            <person name="Park G."/>
            <person name="Park J."/>
            <person name="Park S.Y."/>
            <person name="Proctor R.H."/>
            <person name="Regev A."/>
            <person name="Ruiz-Roldan M.C."/>
            <person name="Sain D."/>
            <person name="Sakthikumar S."/>
            <person name="Sykes S."/>
            <person name="Schwartz D.C."/>
            <person name="Turgeon B.G."/>
            <person name="Wapinski I."/>
            <person name="Yoder O."/>
            <person name="Young S."/>
            <person name="Zeng Q."/>
            <person name="Zhou S."/>
            <person name="Galagan J."/>
            <person name="Cuomo C.A."/>
            <person name="Kistler H.C."/>
            <person name="Rep M."/>
        </authorList>
    </citation>
    <scope>NUCLEOTIDE SEQUENCE [LARGE SCALE GENOMIC DNA]</scope>
    <source>
        <strain evidence="3">M3125 / FGSC 7600</strain>
    </source>
</reference>
<dbReference type="EMBL" id="DS022265">
    <property type="protein sequence ID" value="EWG55875.1"/>
    <property type="molecule type" value="Genomic_DNA"/>
</dbReference>
<organism evidence="2 3">
    <name type="scientific">Gibberella moniliformis (strain M3125 / FGSC 7600)</name>
    <name type="common">Maize ear and stalk rot fungus</name>
    <name type="synonym">Fusarium verticillioides</name>
    <dbReference type="NCBI Taxonomy" id="334819"/>
    <lineage>
        <taxon>Eukaryota</taxon>
        <taxon>Fungi</taxon>
        <taxon>Dikarya</taxon>
        <taxon>Ascomycota</taxon>
        <taxon>Pezizomycotina</taxon>
        <taxon>Sordariomycetes</taxon>
        <taxon>Hypocreomycetidae</taxon>
        <taxon>Hypocreales</taxon>
        <taxon>Nectriaceae</taxon>
        <taxon>Fusarium</taxon>
        <taxon>Fusarium fujikuroi species complex</taxon>
    </lineage>
</organism>
<sequence>MSDIKRPKYNGLAKGYNGNFLRQLDREIAHIINDKGIGGLHDGGALNPMGLAQEFQVLLELYGITSLKVAFVQGDNVKDVLDPLKKPGYTTHLDVKGRDLSHI</sequence>
<evidence type="ECO:0000313" key="3">
    <source>
        <dbReference type="Proteomes" id="UP000009096"/>
    </source>
</evidence>
<keyword evidence="3" id="KW-1185">Reference proteome</keyword>
<dbReference type="Proteomes" id="UP000009096">
    <property type="component" value="Chromosome 10"/>
</dbReference>
<evidence type="ECO:0000259" key="1">
    <source>
        <dbReference type="Pfam" id="PF07287"/>
    </source>
</evidence>
<evidence type="ECO:0000313" key="2">
    <source>
        <dbReference type="EMBL" id="EWG55875.1"/>
    </source>
</evidence>
<feature type="domain" description="Acyclic terpene utilisation N-terminal" evidence="1">
    <location>
        <begin position="8"/>
        <end position="94"/>
    </location>
</feature>
<protein>
    <recommendedName>
        <fullName evidence="1">Acyclic terpene utilisation N-terminal domain-containing protein</fullName>
    </recommendedName>
</protein>
<name>W7N716_GIBM7</name>
<dbReference type="Pfam" id="PF07287">
    <property type="entry name" value="AtuA"/>
    <property type="match status" value="1"/>
</dbReference>
<dbReference type="InterPro" id="IPR010839">
    <property type="entry name" value="AtuA_N"/>
</dbReference>
<gene>
    <name evidence="2" type="ORF">FVEG_17610</name>
</gene>
<proteinExistence type="predicted"/>
<dbReference type="EMBL" id="CM000587">
    <property type="protein sequence ID" value="EWG55875.1"/>
    <property type="molecule type" value="Genomic_DNA"/>
</dbReference>
<dbReference type="VEuPathDB" id="FungiDB:FVEG_17610"/>
<accession>W7N716</accession>
<dbReference type="RefSeq" id="XP_018762066.1">
    <property type="nucleotide sequence ID" value="XM_018906850.1"/>
</dbReference>
<dbReference type="AlphaFoldDB" id="W7N716"/>